<dbReference type="PROSITE" id="PS51257">
    <property type="entry name" value="PROKAR_LIPOPROTEIN"/>
    <property type="match status" value="1"/>
</dbReference>
<keyword evidence="1" id="KW-0812">Transmembrane</keyword>
<evidence type="ECO:0008006" key="4">
    <source>
        <dbReference type="Google" id="ProtNLM"/>
    </source>
</evidence>
<evidence type="ECO:0000313" key="3">
    <source>
        <dbReference type="Proteomes" id="UP000249198"/>
    </source>
</evidence>
<reference evidence="2 3" key="1">
    <citation type="submission" date="2017-08" db="EMBL/GenBank/DDBJ databases">
        <title>Infants hospitalized years apart are colonized by the same room-sourced microbial strains.</title>
        <authorList>
            <person name="Brooks B."/>
            <person name="Olm M.R."/>
            <person name="Firek B.A."/>
            <person name="Baker R."/>
            <person name="Thomas B.C."/>
            <person name="Morowitz M.J."/>
            <person name="Banfield J.F."/>
        </authorList>
    </citation>
    <scope>NUCLEOTIDE SEQUENCE [LARGE SCALE GENOMIC DNA]</scope>
    <source>
        <strain evidence="2">S2_009_000_R2_77</strain>
    </source>
</reference>
<evidence type="ECO:0000256" key="1">
    <source>
        <dbReference type="SAM" id="Phobius"/>
    </source>
</evidence>
<sequence length="74" mass="7948">MKLLLRTFAAAFVFAGILAGCLATLLLVILMLRFPPLLIALVLACWIYRKQKGMRLGIPSCATKPVATYAAAAP</sequence>
<evidence type="ECO:0000313" key="2">
    <source>
        <dbReference type="EMBL" id="PZP20546.1"/>
    </source>
</evidence>
<proteinExistence type="predicted"/>
<accession>A0A2W5EKS1</accession>
<dbReference type="AlphaFoldDB" id="A0A2W5EKS1"/>
<comment type="caution">
    <text evidence="2">The sequence shown here is derived from an EMBL/GenBank/DDBJ whole genome shotgun (WGS) entry which is preliminary data.</text>
</comment>
<dbReference type="Proteomes" id="UP000249198">
    <property type="component" value="Unassembled WGS sequence"/>
</dbReference>
<name>A0A2W5EKS1_9PSED</name>
<protein>
    <recommendedName>
        <fullName evidence="4">Lipoprotein</fullName>
    </recommendedName>
</protein>
<gene>
    <name evidence="2" type="ORF">DI599_22125</name>
</gene>
<dbReference type="EMBL" id="QFOH01000064">
    <property type="protein sequence ID" value="PZP20546.1"/>
    <property type="molecule type" value="Genomic_DNA"/>
</dbReference>
<feature type="transmembrane region" description="Helical" evidence="1">
    <location>
        <begin position="29"/>
        <end position="48"/>
    </location>
</feature>
<dbReference type="RefSeq" id="WP_273235146.1">
    <property type="nucleotide sequence ID" value="NZ_QFOH01000064.1"/>
</dbReference>
<organism evidence="2 3">
    <name type="scientific">Pseudomonas kuykendallii</name>
    <dbReference type="NCBI Taxonomy" id="1007099"/>
    <lineage>
        <taxon>Bacteria</taxon>
        <taxon>Pseudomonadati</taxon>
        <taxon>Pseudomonadota</taxon>
        <taxon>Gammaproteobacteria</taxon>
        <taxon>Pseudomonadales</taxon>
        <taxon>Pseudomonadaceae</taxon>
        <taxon>Pseudomonas</taxon>
    </lineage>
</organism>
<keyword evidence="1" id="KW-1133">Transmembrane helix</keyword>
<keyword evidence="1" id="KW-0472">Membrane</keyword>